<feature type="transmembrane region" description="Helical" evidence="6">
    <location>
        <begin position="215"/>
        <end position="234"/>
    </location>
</feature>
<feature type="transmembrane region" description="Helical" evidence="6">
    <location>
        <begin position="72"/>
        <end position="89"/>
    </location>
</feature>
<feature type="transmembrane region" description="Helical" evidence="6">
    <location>
        <begin position="95"/>
        <end position="115"/>
    </location>
</feature>
<feature type="transmembrane region" description="Helical" evidence="6">
    <location>
        <begin position="254"/>
        <end position="281"/>
    </location>
</feature>
<dbReference type="CDD" id="cd06579">
    <property type="entry name" value="TM_PBP1_transp_AraH_like"/>
    <property type="match status" value="1"/>
</dbReference>
<name>A0A3P3XSF4_9SPIR</name>
<keyword evidence="4 6" id="KW-1133">Transmembrane helix</keyword>
<dbReference type="GO" id="GO:0022857">
    <property type="term" value="F:transmembrane transporter activity"/>
    <property type="evidence" value="ECO:0007669"/>
    <property type="project" value="InterPro"/>
</dbReference>
<evidence type="ECO:0000256" key="2">
    <source>
        <dbReference type="ARBA" id="ARBA00022475"/>
    </source>
</evidence>
<evidence type="ECO:0000256" key="5">
    <source>
        <dbReference type="ARBA" id="ARBA00023136"/>
    </source>
</evidence>
<feature type="transmembrane region" description="Helical" evidence="6">
    <location>
        <begin position="45"/>
        <end position="65"/>
    </location>
</feature>
<evidence type="ECO:0000256" key="4">
    <source>
        <dbReference type="ARBA" id="ARBA00022989"/>
    </source>
</evidence>
<organism evidence="7">
    <name type="scientific">uncultured spirochete</name>
    <dbReference type="NCBI Taxonomy" id="156406"/>
    <lineage>
        <taxon>Bacteria</taxon>
        <taxon>Pseudomonadati</taxon>
        <taxon>Spirochaetota</taxon>
        <taxon>Spirochaetia</taxon>
        <taxon>Spirochaetales</taxon>
        <taxon>environmental samples</taxon>
    </lineage>
</organism>
<keyword evidence="5 6" id="KW-0472">Membrane</keyword>
<dbReference type="PANTHER" id="PTHR32196:SF72">
    <property type="entry name" value="RIBOSE IMPORT PERMEASE PROTEIN RBSC"/>
    <property type="match status" value="1"/>
</dbReference>
<dbReference type="AlphaFoldDB" id="A0A3P3XSF4"/>
<reference evidence="7" key="1">
    <citation type="submission" date="2017-02" db="EMBL/GenBank/DDBJ databases">
        <authorList>
            <person name="Regsiter A."/>
            <person name="William W."/>
        </authorList>
    </citation>
    <scope>NUCLEOTIDE SEQUENCE</scope>
    <source>
        <strain evidence="7">BdmA 4</strain>
    </source>
</reference>
<feature type="transmembrane region" description="Helical" evidence="6">
    <location>
        <begin position="293"/>
        <end position="310"/>
    </location>
</feature>
<accession>A0A3P3XSF4</accession>
<evidence type="ECO:0000256" key="1">
    <source>
        <dbReference type="ARBA" id="ARBA00004651"/>
    </source>
</evidence>
<keyword evidence="3 6" id="KW-0812">Transmembrane</keyword>
<feature type="transmembrane region" description="Helical" evidence="6">
    <location>
        <begin position="163"/>
        <end position="184"/>
    </location>
</feature>
<evidence type="ECO:0000256" key="6">
    <source>
        <dbReference type="SAM" id="Phobius"/>
    </source>
</evidence>
<proteinExistence type="predicted"/>
<dbReference type="PANTHER" id="PTHR32196">
    <property type="entry name" value="ABC TRANSPORTER PERMEASE PROTEIN YPHD-RELATED-RELATED"/>
    <property type="match status" value="1"/>
</dbReference>
<sequence>MAREQKSFVAKLFSYRESAIFLALILLMAAVTIFAPNFMSGSNLYLVSRQISFVAIVAYGELFVILTGGIDLSVGSIMGLSGVISALAMASQLPIWLSVLLGLLTGIACGLLNGLLISYVRIAPFIVTLGMLSFARGIILIITKGWPVTNIPKPFLAVGQGDLLALPIPVWVMIVLGVAAHFVLSKTTFGRRTYAIGGNEQATFLSGINVKKIKVFLYMVSGAMAAVVGIILVARFNSAQADTGSGWELDAIAAAVIGGTSLSGGSGSILGVIIGAAIMGVIRNGLVLMRVSAYWQTAVIGVIIVLAAVLDRLKNK</sequence>
<evidence type="ECO:0000313" key="7">
    <source>
        <dbReference type="EMBL" id="SLM19222.1"/>
    </source>
</evidence>
<gene>
    <name evidence="7" type="primary">rbsC</name>
    <name evidence="7" type="ORF">SPIRO4BDMA_50737</name>
</gene>
<dbReference type="EMBL" id="FWDO01000005">
    <property type="protein sequence ID" value="SLM19222.1"/>
    <property type="molecule type" value="Genomic_DNA"/>
</dbReference>
<dbReference type="Pfam" id="PF02653">
    <property type="entry name" value="BPD_transp_2"/>
    <property type="match status" value="1"/>
</dbReference>
<dbReference type="InterPro" id="IPR001851">
    <property type="entry name" value="ABC_transp_permease"/>
</dbReference>
<protein>
    <submittedName>
        <fullName evidence="7">D-ribose transporter subunit membrane component of ABC superfamily</fullName>
    </submittedName>
</protein>
<feature type="transmembrane region" description="Helical" evidence="6">
    <location>
        <begin position="20"/>
        <end position="39"/>
    </location>
</feature>
<feature type="transmembrane region" description="Helical" evidence="6">
    <location>
        <begin position="122"/>
        <end position="143"/>
    </location>
</feature>
<evidence type="ECO:0000256" key="3">
    <source>
        <dbReference type="ARBA" id="ARBA00022692"/>
    </source>
</evidence>
<keyword evidence="2" id="KW-1003">Cell membrane</keyword>
<dbReference type="GO" id="GO:0005886">
    <property type="term" value="C:plasma membrane"/>
    <property type="evidence" value="ECO:0007669"/>
    <property type="project" value="UniProtKB-SubCell"/>
</dbReference>
<comment type="subcellular location">
    <subcellularLocation>
        <location evidence="1">Cell membrane</location>
        <topology evidence="1">Multi-pass membrane protein</topology>
    </subcellularLocation>
</comment>